<protein>
    <submittedName>
        <fullName evidence="1">Glycine cleavage system H protein</fullName>
    </submittedName>
</protein>
<dbReference type="RefSeq" id="WP_188930674.1">
    <property type="nucleotide sequence ID" value="NZ_BMJC01000002.1"/>
</dbReference>
<reference evidence="1" key="2">
    <citation type="submission" date="2020-09" db="EMBL/GenBank/DDBJ databases">
        <authorList>
            <person name="Sun Q."/>
            <person name="Zhou Y."/>
        </authorList>
    </citation>
    <scope>NUCLEOTIDE SEQUENCE</scope>
    <source>
        <strain evidence="1">CGMCC 1.15448</strain>
    </source>
</reference>
<accession>A0A8J2UBK0</accession>
<dbReference type="Pfam" id="PF01597">
    <property type="entry name" value="GCV_H"/>
    <property type="match status" value="1"/>
</dbReference>
<dbReference type="AlphaFoldDB" id="A0A8J2UBK0"/>
<sequence length="133" mass="15386">MKNSPAPEDNLYYTHDHEWVRFQGQIAYVGICTFKLTGIRQIHDVEFTSTEAMKKRGEIVAVLHYESYRIPIHMPVDGEILGFNEKLSGENRNIFLQQSEQNKWVALIVPAIPHQNDGLLSPEQYQTKTKPFI</sequence>
<dbReference type="InterPro" id="IPR011053">
    <property type="entry name" value="Single_hybrid_motif"/>
</dbReference>
<proteinExistence type="predicted"/>
<name>A0A8J2UBK0_9BACT</name>
<dbReference type="Proteomes" id="UP000607559">
    <property type="component" value="Unassembled WGS sequence"/>
</dbReference>
<evidence type="ECO:0000313" key="2">
    <source>
        <dbReference type="Proteomes" id="UP000607559"/>
    </source>
</evidence>
<dbReference type="Gene3D" id="2.40.50.100">
    <property type="match status" value="1"/>
</dbReference>
<keyword evidence="2" id="KW-1185">Reference proteome</keyword>
<evidence type="ECO:0000313" key="1">
    <source>
        <dbReference type="EMBL" id="GGA94615.1"/>
    </source>
</evidence>
<dbReference type="SUPFAM" id="SSF51230">
    <property type="entry name" value="Single hybrid motif"/>
    <property type="match status" value="1"/>
</dbReference>
<dbReference type="EMBL" id="BMJC01000002">
    <property type="protein sequence ID" value="GGA94615.1"/>
    <property type="molecule type" value="Genomic_DNA"/>
</dbReference>
<reference evidence="1" key="1">
    <citation type="journal article" date="2014" name="Int. J. Syst. Evol. Microbiol.">
        <title>Complete genome sequence of Corynebacterium casei LMG S-19264T (=DSM 44701T), isolated from a smear-ripened cheese.</title>
        <authorList>
            <consortium name="US DOE Joint Genome Institute (JGI-PGF)"/>
            <person name="Walter F."/>
            <person name="Albersmeier A."/>
            <person name="Kalinowski J."/>
            <person name="Ruckert C."/>
        </authorList>
    </citation>
    <scope>NUCLEOTIDE SEQUENCE</scope>
    <source>
        <strain evidence="1">CGMCC 1.15448</strain>
    </source>
</reference>
<gene>
    <name evidence="1" type="primary">gcvH</name>
    <name evidence="1" type="ORF">GCM10011511_17380</name>
</gene>
<organism evidence="1 2">
    <name type="scientific">Puia dinghuensis</name>
    <dbReference type="NCBI Taxonomy" id="1792502"/>
    <lineage>
        <taxon>Bacteria</taxon>
        <taxon>Pseudomonadati</taxon>
        <taxon>Bacteroidota</taxon>
        <taxon>Chitinophagia</taxon>
        <taxon>Chitinophagales</taxon>
        <taxon>Chitinophagaceae</taxon>
        <taxon>Puia</taxon>
    </lineage>
</organism>
<dbReference type="InterPro" id="IPR033753">
    <property type="entry name" value="GCV_H/Fam206"/>
</dbReference>
<comment type="caution">
    <text evidence="1">The sequence shown here is derived from an EMBL/GenBank/DDBJ whole genome shotgun (WGS) entry which is preliminary data.</text>
</comment>